<dbReference type="EMBL" id="BGPR01024197">
    <property type="protein sequence ID" value="GBN92053.1"/>
    <property type="molecule type" value="Genomic_DNA"/>
</dbReference>
<dbReference type="AlphaFoldDB" id="A0A4Y2QQI4"/>
<reference evidence="1 3" key="1">
    <citation type="journal article" date="2019" name="Sci. Rep.">
        <title>Orb-weaving spider Araneus ventricosus genome elucidates the spidroin gene catalogue.</title>
        <authorList>
            <person name="Kono N."/>
            <person name="Nakamura H."/>
            <person name="Ohtoshi R."/>
            <person name="Moran D.A.P."/>
            <person name="Shinohara A."/>
            <person name="Yoshida Y."/>
            <person name="Fujiwara M."/>
            <person name="Mori M."/>
            <person name="Tomita M."/>
            <person name="Arakawa K."/>
        </authorList>
    </citation>
    <scope>NUCLEOTIDE SEQUENCE [LARGE SCALE GENOMIC DNA]</scope>
</reference>
<comment type="caution">
    <text evidence="1">The sequence shown here is derived from an EMBL/GenBank/DDBJ whole genome shotgun (WGS) entry which is preliminary data.</text>
</comment>
<organism evidence="1 3">
    <name type="scientific">Araneus ventricosus</name>
    <name type="common">Orbweaver spider</name>
    <name type="synonym">Epeira ventricosa</name>
    <dbReference type="NCBI Taxonomy" id="182803"/>
    <lineage>
        <taxon>Eukaryota</taxon>
        <taxon>Metazoa</taxon>
        <taxon>Ecdysozoa</taxon>
        <taxon>Arthropoda</taxon>
        <taxon>Chelicerata</taxon>
        <taxon>Arachnida</taxon>
        <taxon>Araneae</taxon>
        <taxon>Araneomorphae</taxon>
        <taxon>Entelegynae</taxon>
        <taxon>Araneoidea</taxon>
        <taxon>Araneidae</taxon>
        <taxon>Araneus</taxon>
    </lineage>
</organism>
<protein>
    <submittedName>
        <fullName evidence="1">Uncharacterized protein</fullName>
    </submittedName>
</protein>
<sequence>MDTFIEGLYGFDSIHYYVQDLMWHQSSVIQMARKLFPANRELTQQCEVQDFDKWDAFMVTAHTLKFIFQVEIVPIVKISELDEKTLQSIVFRANDQESKLTEPKMPEL</sequence>
<name>A0A4Y2QQI4_ARAVE</name>
<dbReference type="EMBL" id="BGPR01014537">
    <property type="protein sequence ID" value="GBN65642.1"/>
    <property type="molecule type" value="Genomic_DNA"/>
</dbReference>
<dbReference type="Proteomes" id="UP000499080">
    <property type="component" value="Unassembled WGS sequence"/>
</dbReference>
<keyword evidence="3" id="KW-1185">Reference proteome</keyword>
<accession>A0A4Y2QQI4</accession>
<evidence type="ECO:0000313" key="3">
    <source>
        <dbReference type="Proteomes" id="UP000499080"/>
    </source>
</evidence>
<proteinExistence type="predicted"/>
<gene>
    <name evidence="1" type="ORF">AVEN_122864_1</name>
    <name evidence="2" type="ORF">AVEN_266867_1</name>
</gene>
<evidence type="ECO:0000313" key="1">
    <source>
        <dbReference type="EMBL" id="GBN65642.1"/>
    </source>
</evidence>
<evidence type="ECO:0000313" key="2">
    <source>
        <dbReference type="EMBL" id="GBN92053.1"/>
    </source>
</evidence>